<accession>A0A381W113</accession>
<reference evidence="1" key="1">
    <citation type="submission" date="2018-05" db="EMBL/GenBank/DDBJ databases">
        <authorList>
            <person name="Lanie J.A."/>
            <person name="Ng W.-L."/>
            <person name="Kazmierczak K.M."/>
            <person name="Andrzejewski T.M."/>
            <person name="Davidsen T.M."/>
            <person name="Wayne K.J."/>
            <person name="Tettelin H."/>
            <person name="Glass J.I."/>
            <person name="Rusch D."/>
            <person name="Podicherti R."/>
            <person name="Tsui H.-C.T."/>
            <person name="Winkler M.E."/>
        </authorList>
    </citation>
    <scope>NUCLEOTIDE SEQUENCE</scope>
</reference>
<dbReference type="AlphaFoldDB" id="A0A381W113"/>
<sequence length="87" mass="9325">MAPISPLLGHELAKMQTLTQDAASAAIARPSAKISPMSRSMQSPVLLRINLLWLISGLPLAKAIEPPLALPVLVQLESQALVPFYLD</sequence>
<evidence type="ECO:0000313" key="1">
    <source>
        <dbReference type="EMBL" id="SVA46225.1"/>
    </source>
</evidence>
<feature type="non-terminal residue" evidence="1">
    <location>
        <position position="87"/>
    </location>
</feature>
<dbReference type="EMBL" id="UINC01010391">
    <property type="protein sequence ID" value="SVA46225.1"/>
    <property type="molecule type" value="Genomic_DNA"/>
</dbReference>
<proteinExistence type="predicted"/>
<name>A0A381W113_9ZZZZ</name>
<protein>
    <submittedName>
        <fullName evidence="1">Uncharacterized protein</fullName>
    </submittedName>
</protein>
<gene>
    <name evidence="1" type="ORF">METZ01_LOCUS99079</name>
</gene>
<organism evidence="1">
    <name type="scientific">marine metagenome</name>
    <dbReference type="NCBI Taxonomy" id="408172"/>
    <lineage>
        <taxon>unclassified sequences</taxon>
        <taxon>metagenomes</taxon>
        <taxon>ecological metagenomes</taxon>
    </lineage>
</organism>